<dbReference type="EMBL" id="VBUT01000004">
    <property type="protein sequence ID" value="TLF78353.1"/>
    <property type="molecule type" value="Genomic_DNA"/>
</dbReference>
<comment type="catalytic activity">
    <reaction evidence="1">
        <text>beta-D-GlcNAc-(1-&gt;4)-Mur2Ac(oyl-L-Ala-gamma-D-Glu-L-Lys-D-Ala-D-Ala)-di-trans,octa-cis-undecaprenyl diphosphate + ATP = beta-D-GlcNAc-(1-&gt;4)-Mur2Ac(oyl-L-Ala-gamma-D-O-P-Glu-L-Lys-D-Ala-D-Ala)-di-trans,octa-cis-undecaprenyl diphosphate + ADP</text>
        <dbReference type="Rhea" id="RHEA:59488"/>
        <dbReference type="ChEBI" id="CHEBI:30616"/>
        <dbReference type="ChEBI" id="CHEBI:60033"/>
        <dbReference type="ChEBI" id="CHEBI:143132"/>
        <dbReference type="ChEBI" id="CHEBI:456216"/>
    </reaction>
</comment>
<dbReference type="GO" id="GO:0071555">
    <property type="term" value="P:cell wall organization"/>
    <property type="evidence" value="ECO:0007669"/>
    <property type="project" value="UniProtKB-KW"/>
</dbReference>
<dbReference type="Pfam" id="PF08245">
    <property type="entry name" value="Mur_ligase_M"/>
    <property type="match status" value="1"/>
</dbReference>
<comment type="subunit">
    <text evidence="1">Forms a heterodimer with GatD.</text>
</comment>
<name>A0A5R8NRR8_9NOCA</name>
<comment type="similarity">
    <text evidence="1">Belongs to the MurCDEF family. MurT subfamily.</text>
</comment>
<comment type="catalytic activity">
    <reaction evidence="1">
        <text>beta-D-GlcNAc-(1-&gt;4)-Mur2Ac(oyl-L-Ala-gamma-D-Glu-L-Lys-D-Ala-D-Ala)-di-trans,octa-cis-undecaprenyl diphosphate + L-glutamine + ATP + H2O = beta-D-GlcNAc-(1-&gt;4)-Mur2Ac(oyl-L-Ala-D-isoglutaminyl-L-Lys-D-Ala-D-Ala)-di-trans,octa-cis-undecaprenyl diphosphate + L-glutamate + ADP + phosphate + H(+)</text>
        <dbReference type="Rhea" id="RHEA:57928"/>
        <dbReference type="ChEBI" id="CHEBI:15377"/>
        <dbReference type="ChEBI" id="CHEBI:15378"/>
        <dbReference type="ChEBI" id="CHEBI:29985"/>
        <dbReference type="ChEBI" id="CHEBI:30616"/>
        <dbReference type="ChEBI" id="CHEBI:43474"/>
        <dbReference type="ChEBI" id="CHEBI:58359"/>
        <dbReference type="ChEBI" id="CHEBI:60033"/>
        <dbReference type="ChEBI" id="CHEBI:62233"/>
        <dbReference type="ChEBI" id="CHEBI:456216"/>
        <dbReference type="EC" id="6.3.5.13"/>
    </reaction>
</comment>
<feature type="domain" description="Mur ligase central" evidence="2">
    <location>
        <begin position="58"/>
        <end position="262"/>
    </location>
</feature>
<dbReference type="RefSeq" id="WP_138447729.1">
    <property type="nucleotide sequence ID" value="NZ_VBUT01000004.1"/>
</dbReference>
<keyword evidence="1" id="KW-0547">Nucleotide-binding</keyword>
<dbReference type="InterPro" id="IPR043703">
    <property type="entry name" value="Lipid_II_synth_MurT"/>
</dbReference>
<dbReference type="Gene3D" id="3.40.1190.10">
    <property type="entry name" value="Mur-like, catalytic domain"/>
    <property type="match status" value="1"/>
</dbReference>
<dbReference type="InterPro" id="IPR036565">
    <property type="entry name" value="Mur-like_cat_sf"/>
</dbReference>
<comment type="pathway">
    <text evidence="1">Cell wall biogenesis; peptidoglycan biosynthesis.</text>
</comment>
<protein>
    <recommendedName>
        <fullName evidence="1">Lipid II isoglutaminyl synthase (glutamine-hydrolyzing) subunit MurT</fullName>
        <ecNumber evidence="1">6.3.5.13</ecNumber>
    </recommendedName>
</protein>
<dbReference type="HAMAP" id="MF_02214">
    <property type="entry name" value="Lipid_II_synth_MurT"/>
    <property type="match status" value="1"/>
</dbReference>
<dbReference type="Pfam" id="PF08353">
    <property type="entry name" value="MurT_C"/>
    <property type="match status" value="1"/>
</dbReference>
<dbReference type="UniPathway" id="UPA00219"/>
<dbReference type="PANTHER" id="PTHR23135:SF7">
    <property type="entry name" value="LIPID II ISOGLUTAMINYL SYNTHASE (GLUTAMINE-HYDROLYZING) SUBUNIT MURT"/>
    <property type="match status" value="1"/>
</dbReference>
<evidence type="ECO:0000313" key="5">
    <source>
        <dbReference type="Proteomes" id="UP000306378"/>
    </source>
</evidence>
<dbReference type="GO" id="GO:0140282">
    <property type="term" value="F:carbon-nitrogen ligase activity on lipid II"/>
    <property type="evidence" value="ECO:0007669"/>
    <property type="project" value="UniProtKB-UniRule"/>
</dbReference>
<dbReference type="GO" id="GO:0009252">
    <property type="term" value="P:peptidoglycan biosynthetic process"/>
    <property type="evidence" value="ECO:0007669"/>
    <property type="project" value="UniProtKB-UniRule"/>
</dbReference>
<keyword evidence="1" id="KW-0961">Cell wall biogenesis/degradation</keyword>
<dbReference type="PANTHER" id="PTHR23135">
    <property type="entry name" value="MUR LIGASE FAMILY MEMBER"/>
    <property type="match status" value="1"/>
</dbReference>
<dbReference type="EC" id="6.3.5.13" evidence="1"/>
<reference evidence="4 5" key="1">
    <citation type="submission" date="2019-05" db="EMBL/GenBank/DDBJ databases">
        <title>Genomes sequences of two Nocardia cyriacigeorgica environmental isolates, type strains Nocardia asteroides ATCC 19247 and Nocardia cyriacigeorgica DSM 44484.</title>
        <authorList>
            <person name="Vautrin F."/>
            <person name="Bergeron E."/>
            <person name="Dubost A."/>
            <person name="Abrouk D."/>
            <person name="Rodriguez Nava V."/>
            <person name="Pujic P."/>
        </authorList>
    </citation>
    <scope>NUCLEOTIDE SEQUENCE [LARGE SCALE GENOMIC DNA]</scope>
    <source>
        <strain evidence="4 5">EML 446</strain>
    </source>
</reference>
<accession>A0A5R8NRR8</accession>
<keyword evidence="1" id="KW-0133">Cell shape</keyword>
<dbReference type="GO" id="GO:0005524">
    <property type="term" value="F:ATP binding"/>
    <property type="evidence" value="ECO:0007669"/>
    <property type="project" value="UniProtKB-UniRule"/>
</dbReference>
<feature type="active site" evidence="1">
    <location>
        <position position="335"/>
    </location>
</feature>
<dbReference type="InterPro" id="IPR013221">
    <property type="entry name" value="Mur_ligase_cen"/>
</dbReference>
<sequence>MADISVRGRIALRAAAAASWASQKAGRGKGSMIGGLIALKIDPTIMDQLGRGRRTVLVTGTNGKSTTTRMTTAALSTLGDVATQADGANMDAGIVAALSVNRTAGLAAIEVDELHLPHVTDSLNPAAVVLLNLSRDQLDRVGEINMIERKLRAGLARHPDTVVIANCDDVLITSIAYDHPNVVWVAAGSGWAMDATSCPRSGEPIVWEGEHWRSTGADFQRPQPDWWLDGEKLRGPDEFTAELRLALPGRANRGNAAQAVAVAVALGADPAQATAAAGTVREIAGRYRTVQVGEHSARLLLAKNPAGWQEALSMIDHDAAGLVIAVNGQVPDGEDLSWLWDVRFEHFEGVQVVAAGERATDLAVRLTYAGVEHTTVADPLRAIASCPAGRVEVLANYTAFRDLNRDLDAR</sequence>
<comment type="function">
    <text evidence="1">The lipid II isoglutaminyl synthase complex catalyzes the formation of alpha-D-isoglutamine in the cell wall lipid II stem peptide. The MurT subunit catalyzes the ATP-dependent amidation of D-glutamate residue of lipid II, converting it to an isoglutamine residue.</text>
</comment>
<evidence type="ECO:0000259" key="2">
    <source>
        <dbReference type="Pfam" id="PF08245"/>
    </source>
</evidence>
<dbReference type="Proteomes" id="UP000306378">
    <property type="component" value="Unassembled WGS sequence"/>
</dbReference>
<keyword evidence="1" id="KW-0573">Peptidoglycan synthesis</keyword>
<comment type="caution">
    <text evidence="4">The sequence shown here is derived from an EMBL/GenBank/DDBJ whole genome shotgun (WGS) entry which is preliminary data.</text>
</comment>
<gene>
    <name evidence="1" type="primary">murT</name>
    <name evidence="4" type="ORF">FEK34_10865</name>
</gene>
<dbReference type="InterPro" id="IPR013564">
    <property type="entry name" value="MurT_C"/>
</dbReference>
<comment type="catalytic activity">
    <reaction evidence="1">
        <text>beta-D-GlcNAc-(1-&gt;4)-Mur2Ac(oyl-L-Ala-gamma-D-O-P-Glu-L-Lys-D-Ala-D-Ala)-di-trans,octa-cis-undecaprenyl diphosphate + NH4(+) = beta-D-GlcNAc-(1-&gt;4)-Mur2Ac(oyl-L-Ala-D-isoglutaminyl-L-Lys-D-Ala-D-Ala)-di-trans,octa-cis-undecaprenyl diphosphate + phosphate + H(+)</text>
        <dbReference type="Rhea" id="RHEA:57932"/>
        <dbReference type="ChEBI" id="CHEBI:15378"/>
        <dbReference type="ChEBI" id="CHEBI:28938"/>
        <dbReference type="ChEBI" id="CHEBI:43474"/>
        <dbReference type="ChEBI" id="CHEBI:62233"/>
        <dbReference type="ChEBI" id="CHEBI:143132"/>
    </reaction>
</comment>
<dbReference type="SUPFAM" id="SSF53623">
    <property type="entry name" value="MurD-like peptide ligases, catalytic domain"/>
    <property type="match status" value="1"/>
</dbReference>
<keyword evidence="1" id="KW-0479">Metal-binding</keyword>
<organism evidence="4 5">
    <name type="scientific">Nocardia cyriacigeorgica</name>
    <dbReference type="NCBI Taxonomy" id="135487"/>
    <lineage>
        <taxon>Bacteria</taxon>
        <taxon>Bacillati</taxon>
        <taxon>Actinomycetota</taxon>
        <taxon>Actinomycetes</taxon>
        <taxon>Mycobacteriales</taxon>
        <taxon>Nocardiaceae</taxon>
        <taxon>Nocardia</taxon>
    </lineage>
</organism>
<evidence type="ECO:0000256" key="1">
    <source>
        <dbReference type="HAMAP-Rule" id="MF_02214"/>
    </source>
</evidence>
<keyword evidence="1" id="KW-0067">ATP-binding</keyword>
<keyword evidence="1" id="KW-0436">Ligase</keyword>
<comment type="caution">
    <text evidence="1">Lacks conserved residue(s) required for the propagation of feature annotation.</text>
</comment>
<proteinExistence type="inferred from homology"/>
<dbReference type="GO" id="GO:0016881">
    <property type="term" value="F:acid-amino acid ligase activity"/>
    <property type="evidence" value="ECO:0007669"/>
    <property type="project" value="InterPro"/>
</dbReference>
<dbReference type="AlphaFoldDB" id="A0A5R8NRR8"/>
<evidence type="ECO:0000259" key="3">
    <source>
        <dbReference type="Pfam" id="PF08353"/>
    </source>
</evidence>
<evidence type="ECO:0000313" key="4">
    <source>
        <dbReference type="EMBL" id="TLF78353.1"/>
    </source>
</evidence>
<dbReference type="GO" id="GO:0046872">
    <property type="term" value="F:metal ion binding"/>
    <property type="evidence" value="ECO:0007669"/>
    <property type="project" value="UniProtKB-KW"/>
</dbReference>
<dbReference type="GO" id="GO:0008360">
    <property type="term" value="P:regulation of cell shape"/>
    <property type="evidence" value="ECO:0007669"/>
    <property type="project" value="UniProtKB-KW"/>
</dbReference>
<feature type="domain" description="Lipid II isoglutaminyl synthase (glutamine-hydrolyzing) subunit MurT C-terminal" evidence="3">
    <location>
        <begin position="301"/>
        <end position="400"/>
    </location>
</feature>